<evidence type="ECO:0000313" key="1">
    <source>
        <dbReference type="EMBL" id="OUM21261.1"/>
    </source>
</evidence>
<reference evidence="1 2" key="1">
    <citation type="submission" date="2017-05" db="EMBL/GenBank/DDBJ databases">
        <title>Butyricicoccus porcorum sp. nov. a butyrate-producing bacterium from the swine intestinal tract.</title>
        <authorList>
            <person name="Trachsel J."/>
            <person name="Humphrey S."/>
            <person name="Allen H.K."/>
        </authorList>
    </citation>
    <scope>NUCLEOTIDE SEQUENCE [LARGE SCALE GENOMIC DNA]</scope>
    <source>
        <strain evidence="1">BB10</strain>
    </source>
</reference>
<dbReference type="Proteomes" id="UP000194903">
    <property type="component" value="Unassembled WGS sequence"/>
</dbReference>
<dbReference type="OrthoDB" id="9798559at2"/>
<sequence>MKVNGKSVPAEEGMTICALLEQQGYPLTRIAVEVNGEIVPKAQYDTFALHDADTVEIVCFVGGG</sequence>
<dbReference type="Pfam" id="PF02597">
    <property type="entry name" value="ThiS"/>
    <property type="match status" value="1"/>
</dbReference>
<dbReference type="InterPro" id="IPR016155">
    <property type="entry name" value="Mopterin_synth/thiamin_S_b"/>
</dbReference>
<dbReference type="NCBIfam" id="TIGR01683">
    <property type="entry name" value="thiS"/>
    <property type="match status" value="1"/>
</dbReference>
<proteinExistence type="predicted"/>
<dbReference type="SUPFAM" id="SSF54285">
    <property type="entry name" value="MoaD/ThiS"/>
    <property type="match status" value="1"/>
</dbReference>
<dbReference type="AlphaFoldDB" id="A0A252F677"/>
<dbReference type="InterPro" id="IPR010035">
    <property type="entry name" value="Thi_S"/>
</dbReference>
<comment type="caution">
    <text evidence="1">The sequence shown here is derived from an EMBL/GenBank/DDBJ whole genome shotgun (WGS) entry which is preliminary data.</text>
</comment>
<protein>
    <submittedName>
        <fullName evidence="1">Thiamine biosynthesis protein ThiS</fullName>
    </submittedName>
</protein>
<dbReference type="InterPro" id="IPR012675">
    <property type="entry name" value="Beta-grasp_dom_sf"/>
</dbReference>
<dbReference type="PANTHER" id="PTHR34472:SF1">
    <property type="entry name" value="SULFUR CARRIER PROTEIN THIS"/>
    <property type="match status" value="1"/>
</dbReference>
<name>A0A252F677_9FIRM</name>
<dbReference type="RefSeq" id="WP_087017024.1">
    <property type="nucleotide sequence ID" value="NZ_CP178353.1"/>
</dbReference>
<organism evidence="1 2">
    <name type="scientific">Butyricicoccus porcorum</name>
    <dbReference type="NCBI Taxonomy" id="1945634"/>
    <lineage>
        <taxon>Bacteria</taxon>
        <taxon>Bacillati</taxon>
        <taxon>Bacillota</taxon>
        <taxon>Clostridia</taxon>
        <taxon>Eubacteriales</taxon>
        <taxon>Butyricicoccaceae</taxon>
        <taxon>Butyricicoccus</taxon>
    </lineage>
</organism>
<dbReference type="CDD" id="cd00565">
    <property type="entry name" value="Ubl_ThiS"/>
    <property type="match status" value="1"/>
</dbReference>
<dbReference type="Gene3D" id="3.10.20.30">
    <property type="match status" value="1"/>
</dbReference>
<keyword evidence="2" id="KW-1185">Reference proteome</keyword>
<dbReference type="EMBL" id="NHOC01000002">
    <property type="protein sequence ID" value="OUM21261.1"/>
    <property type="molecule type" value="Genomic_DNA"/>
</dbReference>
<accession>A0A252F677</accession>
<evidence type="ECO:0000313" key="2">
    <source>
        <dbReference type="Proteomes" id="UP000194903"/>
    </source>
</evidence>
<dbReference type="InterPro" id="IPR003749">
    <property type="entry name" value="ThiS/MoaD-like"/>
</dbReference>
<dbReference type="PANTHER" id="PTHR34472">
    <property type="entry name" value="SULFUR CARRIER PROTEIN THIS"/>
    <property type="match status" value="1"/>
</dbReference>
<gene>
    <name evidence="1" type="ORF">CBW42_01430</name>
</gene>